<gene>
    <name evidence="1" type="ORF">BJP25_07085</name>
</gene>
<comment type="caution">
    <text evidence="1">The sequence shown here is derived from an EMBL/GenBank/DDBJ whole genome shotgun (WGS) entry which is preliminary data.</text>
</comment>
<dbReference type="EMBL" id="MKQR01000003">
    <property type="protein sequence ID" value="OLR95245.1"/>
    <property type="molecule type" value="Genomic_DNA"/>
</dbReference>
<sequence>MSWDDHYRRQAALDAVLAHARHAPGEPIPFEQVPVARAAFRDAEQVLLALHHRWLRRLTGHVGVADAEATADPALDRVDAVSAAYRRAAQASPVLHHLLVAHESELPAPVREAEQRLLAHASGLAAEDEPADEAARVGAAYLALLRADEPEEQPRQRARRTSPVDLLRRLVASA</sequence>
<evidence type="ECO:0000313" key="2">
    <source>
        <dbReference type="Proteomes" id="UP000186040"/>
    </source>
</evidence>
<dbReference type="STRING" id="1193682.BJP25_07085"/>
<accession>A0A1Q9LT83</accession>
<dbReference type="Proteomes" id="UP000186040">
    <property type="component" value="Unassembled WGS sequence"/>
</dbReference>
<dbReference type="Gene3D" id="1.10.357.10">
    <property type="entry name" value="Tetracycline Repressor, domain 2"/>
    <property type="match status" value="1"/>
</dbReference>
<organism evidence="1 2">
    <name type="scientific">Actinokineospora bangkokensis</name>
    <dbReference type="NCBI Taxonomy" id="1193682"/>
    <lineage>
        <taxon>Bacteria</taxon>
        <taxon>Bacillati</taxon>
        <taxon>Actinomycetota</taxon>
        <taxon>Actinomycetes</taxon>
        <taxon>Pseudonocardiales</taxon>
        <taxon>Pseudonocardiaceae</taxon>
        <taxon>Actinokineospora</taxon>
    </lineage>
</organism>
<keyword evidence="2" id="KW-1185">Reference proteome</keyword>
<name>A0A1Q9LT83_9PSEU</name>
<protein>
    <submittedName>
        <fullName evidence="1">Uncharacterized protein</fullName>
    </submittedName>
</protein>
<reference evidence="1 2" key="1">
    <citation type="submission" date="2016-10" db="EMBL/GenBank/DDBJ databases">
        <title>The Draft Genome Sequence of Actinokineospora bangkokensis 44EHWT reveals the biosynthetic pathway of antifungal compounds Thailandins with unusual extender unit butylmalonyl-CoA.</title>
        <authorList>
            <person name="Greule A."/>
            <person name="Intra B."/>
            <person name="Flemming S."/>
            <person name="Rommel M.G."/>
            <person name="Panbangred W."/>
            <person name="Bechthold A."/>
        </authorList>
    </citation>
    <scope>NUCLEOTIDE SEQUENCE [LARGE SCALE GENOMIC DNA]</scope>
    <source>
        <strain evidence="1 2">44EHW</strain>
    </source>
</reference>
<evidence type="ECO:0000313" key="1">
    <source>
        <dbReference type="EMBL" id="OLR95245.1"/>
    </source>
</evidence>
<proteinExistence type="predicted"/>
<dbReference type="AlphaFoldDB" id="A0A1Q9LT83"/>
<dbReference type="RefSeq" id="WP_075972966.1">
    <property type="nucleotide sequence ID" value="NZ_MKQR01000003.1"/>
</dbReference>
<dbReference type="OrthoDB" id="3773711at2"/>